<keyword evidence="3" id="KW-1185">Reference proteome</keyword>
<feature type="transmembrane region" description="Helical" evidence="1">
    <location>
        <begin position="69"/>
        <end position="93"/>
    </location>
</feature>
<dbReference type="AlphaFoldDB" id="A0A1H1QV27"/>
<keyword evidence="1" id="KW-0472">Membrane</keyword>
<proteinExistence type="predicted"/>
<accession>A0A1H1QV27</accession>
<feature type="transmembrane region" description="Helical" evidence="1">
    <location>
        <begin position="26"/>
        <end position="57"/>
    </location>
</feature>
<evidence type="ECO:0000313" key="2">
    <source>
        <dbReference type="EMBL" id="SDS27294.1"/>
    </source>
</evidence>
<reference evidence="3" key="1">
    <citation type="submission" date="2016-10" db="EMBL/GenBank/DDBJ databases">
        <authorList>
            <person name="Varghese N."/>
            <person name="Submissions S."/>
        </authorList>
    </citation>
    <scope>NUCLEOTIDE SEQUENCE [LARGE SCALE GENOMIC DNA]</scope>
    <source>
        <strain evidence="3">DSM 22965</strain>
    </source>
</reference>
<gene>
    <name evidence="2" type="ORF">SAMN04489719_1938</name>
</gene>
<organism evidence="2 3">
    <name type="scientific">Agrococcus carbonis</name>
    <dbReference type="NCBI Taxonomy" id="684552"/>
    <lineage>
        <taxon>Bacteria</taxon>
        <taxon>Bacillati</taxon>
        <taxon>Actinomycetota</taxon>
        <taxon>Actinomycetes</taxon>
        <taxon>Micrococcales</taxon>
        <taxon>Microbacteriaceae</taxon>
        <taxon>Agrococcus</taxon>
    </lineage>
</organism>
<dbReference type="STRING" id="684552.SAMN04489719_1938"/>
<name>A0A1H1QV27_9MICO</name>
<evidence type="ECO:0000313" key="3">
    <source>
        <dbReference type="Proteomes" id="UP000199649"/>
    </source>
</evidence>
<protein>
    <recommendedName>
        <fullName evidence="4">DUF4190 domain-containing protein</fullName>
    </recommendedName>
</protein>
<dbReference type="OrthoDB" id="10009570at2"/>
<sequence length="102" mass="10043">MTGTGRPPAADAPGTRRWSTLTASAVLLSALGAVFAFASGIGLPLALAGAICGGLALRRDPGARPWPLVAMLVGIVGALIGAVLVVIATAVWAPLVPGMLFG</sequence>
<keyword evidence="1" id="KW-1133">Transmembrane helix</keyword>
<dbReference type="EMBL" id="LT629734">
    <property type="protein sequence ID" value="SDS27294.1"/>
    <property type="molecule type" value="Genomic_DNA"/>
</dbReference>
<dbReference type="RefSeq" id="WP_092666816.1">
    <property type="nucleotide sequence ID" value="NZ_LT629734.1"/>
</dbReference>
<dbReference type="Proteomes" id="UP000199649">
    <property type="component" value="Chromosome I"/>
</dbReference>
<evidence type="ECO:0008006" key="4">
    <source>
        <dbReference type="Google" id="ProtNLM"/>
    </source>
</evidence>
<evidence type="ECO:0000256" key="1">
    <source>
        <dbReference type="SAM" id="Phobius"/>
    </source>
</evidence>
<keyword evidence="1" id="KW-0812">Transmembrane</keyword>